<dbReference type="STRING" id="1314782.A0A165NGA0"/>
<dbReference type="InParanoid" id="A0A165NGA0"/>
<dbReference type="AlphaFoldDB" id="A0A165NGA0"/>
<evidence type="ECO:0000313" key="2">
    <source>
        <dbReference type="Proteomes" id="UP000076761"/>
    </source>
</evidence>
<name>A0A165NGA0_9AGAM</name>
<organism evidence="1 2">
    <name type="scientific">Neolentinus lepideus HHB14362 ss-1</name>
    <dbReference type="NCBI Taxonomy" id="1314782"/>
    <lineage>
        <taxon>Eukaryota</taxon>
        <taxon>Fungi</taxon>
        <taxon>Dikarya</taxon>
        <taxon>Basidiomycota</taxon>
        <taxon>Agaricomycotina</taxon>
        <taxon>Agaricomycetes</taxon>
        <taxon>Gloeophyllales</taxon>
        <taxon>Gloeophyllaceae</taxon>
        <taxon>Neolentinus</taxon>
    </lineage>
</organism>
<gene>
    <name evidence="1" type="ORF">NEOLEDRAFT_1026818</name>
</gene>
<dbReference type="OrthoDB" id="3249394at2759"/>
<keyword evidence="2" id="KW-1185">Reference proteome</keyword>
<feature type="non-terminal residue" evidence="1">
    <location>
        <position position="1"/>
    </location>
</feature>
<proteinExistence type="predicted"/>
<evidence type="ECO:0000313" key="1">
    <source>
        <dbReference type="EMBL" id="KZT19602.1"/>
    </source>
</evidence>
<accession>A0A165NGA0</accession>
<dbReference type="Proteomes" id="UP000076761">
    <property type="component" value="Unassembled WGS sequence"/>
</dbReference>
<reference evidence="1 2" key="1">
    <citation type="journal article" date="2016" name="Mol. Biol. Evol.">
        <title>Comparative Genomics of Early-Diverging Mushroom-Forming Fungi Provides Insights into the Origins of Lignocellulose Decay Capabilities.</title>
        <authorList>
            <person name="Nagy L.G."/>
            <person name="Riley R."/>
            <person name="Tritt A."/>
            <person name="Adam C."/>
            <person name="Daum C."/>
            <person name="Floudas D."/>
            <person name="Sun H."/>
            <person name="Yadav J.S."/>
            <person name="Pangilinan J."/>
            <person name="Larsson K.H."/>
            <person name="Matsuura K."/>
            <person name="Barry K."/>
            <person name="Labutti K."/>
            <person name="Kuo R."/>
            <person name="Ohm R.A."/>
            <person name="Bhattacharya S.S."/>
            <person name="Shirouzu T."/>
            <person name="Yoshinaga Y."/>
            <person name="Martin F.M."/>
            <person name="Grigoriev I.V."/>
            <person name="Hibbett D.S."/>
        </authorList>
    </citation>
    <scope>NUCLEOTIDE SEQUENCE [LARGE SCALE GENOMIC DNA]</scope>
    <source>
        <strain evidence="1 2">HHB14362 ss-1</strain>
    </source>
</reference>
<dbReference type="Gene3D" id="1.10.340.70">
    <property type="match status" value="1"/>
</dbReference>
<dbReference type="EMBL" id="KV425637">
    <property type="protein sequence ID" value="KZT19602.1"/>
    <property type="molecule type" value="Genomic_DNA"/>
</dbReference>
<protein>
    <recommendedName>
        <fullName evidence="3">Integrase zinc-binding domain-containing protein</fullName>
    </recommendedName>
</protein>
<sequence length="82" mass="9660">DRYKEDPMYTTILEHPKEYKNFSISNGLIFLQLQDQKVLCITDIQINGRSTQEITIANAHLLLVHLGPQKTLDLLRDHVWWK</sequence>
<feature type="non-terminal residue" evidence="1">
    <location>
        <position position="82"/>
    </location>
</feature>
<evidence type="ECO:0008006" key="3">
    <source>
        <dbReference type="Google" id="ProtNLM"/>
    </source>
</evidence>